<proteinExistence type="predicted"/>
<gene>
    <name evidence="5" type="primary">ssuE</name>
    <name evidence="5" type="ORF">NRK68_26255</name>
</gene>
<dbReference type="RefSeq" id="WP_257856929.1">
    <property type="nucleotide sequence ID" value="NZ_CP102514.1"/>
</dbReference>
<dbReference type="InterPro" id="IPR051814">
    <property type="entry name" value="NAD(P)H-dep_FMN_reductase"/>
</dbReference>
<dbReference type="EC" id="1.5.1.38" evidence="5"/>
<dbReference type="EMBL" id="CP102514">
    <property type="protein sequence ID" value="UUY50415.1"/>
    <property type="molecule type" value="Genomic_DNA"/>
</dbReference>
<feature type="domain" description="NADPH-dependent FMN reductase-like" evidence="4">
    <location>
        <begin position="2"/>
        <end position="145"/>
    </location>
</feature>
<dbReference type="InterPro" id="IPR020048">
    <property type="entry name" value="NADPH-dep_FMN_reduc_SsuE"/>
</dbReference>
<dbReference type="Gene3D" id="3.40.50.360">
    <property type="match status" value="1"/>
</dbReference>
<reference evidence="5" key="1">
    <citation type="submission" date="2022-08" db="EMBL/GenBank/DDBJ databases">
        <authorList>
            <person name="Tian L."/>
        </authorList>
    </citation>
    <scope>NUCLEOTIDE SEQUENCE</scope>
    <source>
        <strain evidence="5">CM253</strain>
    </source>
</reference>
<dbReference type="InterPro" id="IPR005025">
    <property type="entry name" value="FMN_Rdtase-like_dom"/>
</dbReference>
<dbReference type="GO" id="GO:0052873">
    <property type="term" value="F:FMN reductase (NADPH) activity"/>
    <property type="evidence" value="ECO:0007669"/>
    <property type="project" value="UniProtKB-EC"/>
</dbReference>
<organism evidence="5 6">
    <name type="scientific">Streptomyces yangpuensis</name>
    <dbReference type="NCBI Taxonomy" id="1648182"/>
    <lineage>
        <taxon>Bacteria</taxon>
        <taxon>Bacillati</taxon>
        <taxon>Actinomycetota</taxon>
        <taxon>Actinomycetes</taxon>
        <taxon>Kitasatosporales</taxon>
        <taxon>Streptomycetaceae</taxon>
        <taxon>Streptomyces</taxon>
    </lineage>
</organism>
<accession>A0ABY5Q2C6</accession>
<dbReference type="SUPFAM" id="SSF52218">
    <property type="entry name" value="Flavoproteins"/>
    <property type="match status" value="1"/>
</dbReference>
<dbReference type="InterPro" id="IPR029039">
    <property type="entry name" value="Flavoprotein-like_sf"/>
</dbReference>
<evidence type="ECO:0000313" key="6">
    <source>
        <dbReference type="Proteomes" id="UP001057738"/>
    </source>
</evidence>
<dbReference type="GeneID" id="95577024"/>
<dbReference type="PANTHER" id="PTHR43408:SF1">
    <property type="entry name" value="FMN REDUCTASE (NADPH)"/>
    <property type="match status" value="1"/>
</dbReference>
<protein>
    <submittedName>
        <fullName evidence="5">NADPH-dependent FMN reductase</fullName>
        <ecNumber evidence="5">1.5.1.38</ecNumber>
    </submittedName>
</protein>
<dbReference type="PANTHER" id="PTHR43408">
    <property type="entry name" value="FMN REDUCTASE (NADPH)"/>
    <property type="match status" value="1"/>
</dbReference>
<sequence>MPKLLALTGSPSAHSRTAVVADHALRHLTHAHVGFETATLAVRELPAADLLAARRGEPEIRRALEAVAEADGLIIATPVYKASYTGLLKAFLDLLPQDGLAGKTVLPLATGGSLAHVLTIDYALRPVLTALGARHVTAGRFVLDSTVERGSGPDRLRPEAELDLLQAVDEFADALRAASVPTAPVPTAAPSLLTATATATAIATAP</sequence>
<evidence type="ECO:0000256" key="2">
    <source>
        <dbReference type="ARBA" id="ARBA00022643"/>
    </source>
</evidence>
<keyword evidence="2" id="KW-0288">FMN</keyword>
<dbReference type="Pfam" id="PF03358">
    <property type="entry name" value="FMN_red"/>
    <property type="match status" value="1"/>
</dbReference>
<dbReference type="NCBIfam" id="TIGR03567">
    <property type="entry name" value="FMN_reduc_SsuE"/>
    <property type="match status" value="1"/>
</dbReference>
<evidence type="ECO:0000256" key="1">
    <source>
        <dbReference type="ARBA" id="ARBA00022630"/>
    </source>
</evidence>
<evidence type="ECO:0000256" key="3">
    <source>
        <dbReference type="ARBA" id="ARBA00023002"/>
    </source>
</evidence>
<keyword evidence="1" id="KW-0285">Flavoprotein</keyword>
<evidence type="ECO:0000313" key="5">
    <source>
        <dbReference type="EMBL" id="UUY50415.1"/>
    </source>
</evidence>
<keyword evidence="6" id="KW-1185">Reference proteome</keyword>
<evidence type="ECO:0000259" key="4">
    <source>
        <dbReference type="Pfam" id="PF03358"/>
    </source>
</evidence>
<name>A0ABY5Q2C6_9ACTN</name>
<dbReference type="Proteomes" id="UP001057738">
    <property type="component" value="Chromosome"/>
</dbReference>
<keyword evidence="3 5" id="KW-0560">Oxidoreductase</keyword>